<dbReference type="RefSeq" id="WP_057829683.1">
    <property type="nucleotide sequence ID" value="NZ_AYZE01000016.1"/>
</dbReference>
<dbReference type="InterPro" id="IPR013094">
    <property type="entry name" value="AB_hydrolase_3"/>
</dbReference>
<evidence type="ECO:0000313" key="3">
    <source>
        <dbReference type="EMBL" id="KRM90130.1"/>
    </source>
</evidence>
<protein>
    <submittedName>
        <fullName evidence="3">Esterase</fullName>
    </submittedName>
</protein>
<gene>
    <name evidence="3" type="ORF">FC80_GL001467</name>
</gene>
<keyword evidence="4" id="KW-1185">Reference proteome</keyword>
<keyword evidence="1" id="KW-0378">Hydrolase</keyword>
<name>A0A0R2CG88_9LACO</name>
<evidence type="ECO:0000256" key="1">
    <source>
        <dbReference type="ARBA" id="ARBA00022801"/>
    </source>
</evidence>
<dbReference type="OrthoDB" id="9815425at2"/>
<sequence length="322" mass="36306">MNKISKIATLLTLGVLGAKKIQAVKENRSLSSLILQDIGNHVIKTHNFHDPAEYHKAFTKSIIGFQLPKYAKQLYQFDYNPGYDETLERIPSGKNPTCTIFYLHGGAFWSDPTPFHFKTLKTISEANNARIIMPVYPKAPHHKATETLEFIEKNYLTLLDSGESEIILMGDSAGGGMVLSLIQILRDKQIKLPKLAVLLSPWLDITNSNPQIESISKYDFLLGDYKELSFQGSEYAGNLDIKDPKVSPIYGNLDNLPPIYQFVGSYDIFYADVLKLQNLADENGYEISTHYFSKMPHAFSLLPIPEGRQSLKMITDIIKNTK</sequence>
<organism evidence="3 4">
    <name type="scientific">Liquorilactobacillus cacaonum DSM 21116</name>
    <dbReference type="NCBI Taxonomy" id="1423729"/>
    <lineage>
        <taxon>Bacteria</taxon>
        <taxon>Bacillati</taxon>
        <taxon>Bacillota</taxon>
        <taxon>Bacilli</taxon>
        <taxon>Lactobacillales</taxon>
        <taxon>Lactobacillaceae</taxon>
        <taxon>Liquorilactobacillus</taxon>
    </lineage>
</organism>
<dbReference type="InterPro" id="IPR050300">
    <property type="entry name" value="GDXG_lipolytic_enzyme"/>
</dbReference>
<accession>A0A0R2CG88</accession>
<dbReference type="STRING" id="1423729.FC80_GL001467"/>
<dbReference type="Gene3D" id="3.40.50.1820">
    <property type="entry name" value="alpha/beta hydrolase"/>
    <property type="match status" value="1"/>
</dbReference>
<dbReference type="Proteomes" id="UP000051131">
    <property type="component" value="Unassembled WGS sequence"/>
</dbReference>
<proteinExistence type="predicted"/>
<dbReference type="EMBL" id="AYZE01000016">
    <property type="protein sequence ID" value="KRM90130.1"/>
    <property type="molecule type" value="Genomic_DNA"/>
</dbReference>
<dbReference type="InterPro" id="IPR029058">
    <property type="entry name" value="AB_hydrolase_fold"/>
</dbReference>
<dbReference type="Pfam" id="PF07859">
    <property type="entry name" value="Abhydrolase_3"/>
    <property type="match status" value="1"/>
</dbReference>
<reference evidence="3 4" key="1">
    <citation type="journal article" date="2015" name="Genome Announc.">
        <title>Expanding the biotechnology potential of lactobacilli through comparative genomics of 213 strains and associated genera.</title>
        <authorList>
            <person name="Sun Z."/>
            <person name="Harris H.M."/>
            <person name="McCann A."/>
            <person name="Guo C."/>
            <person name="Argimon S."/>
            <person name="Zhang W."/>
            <person name="Yang X."/>
            <person name="Jeffery I.B."/>
            <person name="Cooney J.C."/>
            <person name="Kagawa T.F."/>
            <person name="Liu W."/>
            <person name="Song Y."/>
            <person name="Salvetti E."/>
            <person name="Wrobel A."/>
            <person name="Rasinkangas P."/>
            <person name="Parkhill J."/>
            <person name="Rea M.C."/>
            <person name="O'Sullivan O."/>
            <person name="Ritari J."/>
            <person name="Douillard F.P."/>
            <person name="Paul Ross R."/>
            <person name="Yang R."/>
            <person name="Briner A.E."/>
            <person name="Felis G.E."/>
            <person name="de Vos W.M."/>
            <person name="Barrangou R."/>
            <person name="Klaenhammer T.R."/>
            <person name="Caufield P.W."/>
            <person name="Cui Y."/>
            <person name="Zhang H."/>
            <person name="O'Toole P.W."/>
        </authorList>
    </citation>
    <scope>NUCLEOTIDE SEQUENCE [LARGE SCALE GENOMIC DNA]</scope>
    <source>
        <strain evidence="3 4">DSM 21116</strain>
    </source>
</reference>
<evidence type="ECO:0000259" key="2">
    <source>
        <dbReference type="Pfam" id="PF07859"/>
    </source>
</evidence>
<dbReference type="PANTHER" id="PTHR48081">
    <property type="entry name" value="AB HYDROLASE SUPERFAMILY PROTEIN C4A8.06C"/>
    <property type="match status" value="1"/>
</dbReference>
<dbReference type="PANTHER" id="PTHR48081:SF8">
    <property type="entry name" value="ALPHA_BETA HYDROLASE FOLD-3 DOMAIN-CONTAINING PROTEIN-RELATED"/>
    <property type="match status" value="1"/>
</dbReference>
<dbReference type="PATRIC" id="fig|1423729.3.peg.1489"/>
<dbReference type="AlphaFoldDB" id="A0A0R2CG88"/>
<comment type="caution">
    <text evidence="3">The sequence shown here is derived from an EMBL/GenBank/DDBJ whole genome shotgun (WGS) entry which is preliminary data.</text>
</comment>
<feature type="domain" description="Alpha/beta hydrolase fold-3" evidence="2">
    <location>
        <begin position="100"/>
        <end position="300"/>
    </location>
</feature>
<dbReference type="GO" id="GO:0016787">
    <property type="term" value="F:hydrolase activity"/>
    <property type="evidence" value="ECO:0007669"/>
    <property type="project" value="UniProtKB-KW"/>
</dbReference>
<evidence type="ECO:0000313" key="4">
    <source>
        <dbReference type="Proteomes" id="UP000051131"/>
    </source>
</evidence>
<dbReference type="SUPFAM" id="SSF53474">
    <property type="entry name" value="alpha/beta-Hydrolases"/>
    <property type="match status" value="1"/>
</dbReference>